<dbReference type="Pfam" id="PF00583">
    <property type="entry name" value="Acetyltransf_1"/>
    <property type="match status" value="1"/>
</dbReference>
<gene>
    <name evidence="4" type="ORF">PEL8287_00275</name>
</gene>
<dbReference type="PANTHER" id="PTHR43877">
    <property type="entry name" value="AMINOALKYLPHOSPHONATE N-ACETYLTRANSFERASE-RELATED-RELATED"/>
    <property type="match status" value="1"/>
</dbReference>
<dbReference type="InterPro" id="IPR050832">
    <property type="entry name" value="Bact_Acetyltransf"/>
</dbReference>
<accession>A0A1Y5R938</accession>
<name>A0A1Y5R938_9RHOB</name>
<evidence type="ECO:0000256" key="1">
    <source>
        <dbReference type="ARBA" id="ARBA00022679"/>
    </source>
</evidence>
<dbReference type="RefSeq" id="WP_085890560.1">
    <property type="nucleotide sequence ID" value="NZ_FWFL01000001.1"/>
</dbReference>
<dbReference type="PROSITE" id="PS51186">
    <property type="entry name" value="GNAT"/>
    <property type="match status" value="1"/>
</dbReference>
<protein>
    <submittedName>
        <fullName evidence="4">Aminoalkylphosphonic acid N-acetyltransferase</fullName>
    </submittedName>
</protein>
<organism evidence="4 5">
    <name type="scientific">Roseovarius litorisediminis</name>
    <dbReference type="NCBI Taxonomy" id="1312363"/>
    <lineage>
        <taxon>Bacteria</taxon>
        <taxon>Pseudomonadati</taxon>
        <taxon>Pseudomonadota</taxon>
        <taxon>Alphaproteobacteria</taxon>
        <taxon>Rhodobacterales</taxon>
        <taxon>Roseobacteraceae</taxon>
        <taxon>Roseovarius</taxon>
    </lineage>
</organism>
<dbReference type="OrthoDB" id="9789603at2"/>
<dbReference type="Gene3D" id="3.40.630.30">
    <property type="match status" value="1"/>
</dbReference>
<dbReference type="GO" id="GO:0016747">
    <property type="term" value="F:acyltransferase activity, transferring groups other than amino-acyl groups"/>
    <property type="evidence" value="ECO:0007669"/>
    <property type="project" value="InterPro"/>
</dbReference>
<reference evidence="4 5" key="1">
    <citation type="submission" date="2017-03" db="EMBL/GenBank/DDBJ databases">
        <authorList>
            <person name="Afonso C.L."/>
            <person name="Miller P.J."/>
            <person name="Scott M.A."/>
            <person name="Spackman E."/>
            <person name="Goraichik I."/>
            <person name="Dimitrov K.M."/>
            <person name="Suarez D.L."/>
            <person name="Swayne D.E."/>
        </authorList>
    </citation>
    <scope>NUCLEOTIDE SEQUENCE [LARGE SCALE GENOMIC DNA]</scope>
    <source>
        <strain evidence="4 5">CECT 8287</strain>
    </source>
</reference>
<evidence type="ECO:0000313" key="4">
    <source>
        <dbReference type="EMBL" id="SLN11640.1"/>
    </source>
</evidence>
<dbReference type="SUPFAM" id="SSF55729">
    <property type="entry name" value="Acyl-CoA N-acyltransferases (Nat)"/>
    <property type="match status" value="1"/>
</dbReference>
<feature type="domain" description="N-acetyltransferase" evidence="3">
    <location>
        <begin position="3"/>
        <end position="150"/>
    </location>
</feature>
<keyword evidence="2" id="KW-0012">Acyltransferase</keyword>
<keyword evidence="1 4" id="KW-0808">Transferase</keyword>
<dbReference type="InterPro" id="IPR000182">
    <property type="entry name" value="GNAT_dom"/>
</dbReference>
<sequence length="150" mass="16544">MQLKFREARREDVASVVALLIDDTLGQGRELTDMAPYLAAFDRMQAEGGNTVIVGEDQTGAVVATYQLTLISGLSLSAARRAQVESVRIASHMRGHGLGHQMFADVEARARAAGCRLIQLTMNRTRTDSHRFYESLGFEASHIGFKLYLD</sequence>
<proteinExistence type="predicted"/>
<keyword evidence="5" id="KW-1185">Reference proteome</keyword>
<evidence type="ECO:0000259" key="3">
    <source>
        <dbReference type="PROSITE" id="PS51186"/>
    </source>
</evidence>
<dbReference type="Proteomes" id="UP000193827">
    <property type="component" value="Unassembled WGS sequence"/>
</dbReference>
<dbReference type="PANTHER" id="PTHR43877:SF2">
    <property type="entry name" value="AMINOALKYLPHOSPHONATE N-ACETYLTRANSFERASE-RELATED"/>
    <property type="match status" value="1"/>
</dbReference>
<dbReference type="CDD" id="cd04301">
    <property type="entry name" value="NAT_SF"/>
    <property type="match status" value="1"/>
</dbReference>
<dbReference type="AlphaFoldDB" id="A0A1Y5R938"/>
<evidence type="ECO:0000256" key="2">
    <source>
        <dbReference type="ARBA" id="ARBA00023315"/>
    </source>
</evidence>
<evidence type="ECO:0000313" key="5">
    <source>
        <dbReference type="Proteomes" id="UP000193827"/>
    </source>
</evidence>
<dbReference type="InterPro" id="IPR016181">
    <property type="entry name" value="Acyl_CoA_acyltransferase"/>
</dbReference>
<dbReference type="EMBL" id="FWFL01000001">
    <property type="protein sequence ID" value="SLN11640.1"/>
    <property type="molecule type" value="Genomic_DNA"/>
</dbReference>